<dbReference type="NCBIfam" id="TIGR00250">
    <property type="entry name" value="RNAse_H_YqgF"/>
    <property type="match status" value="1"/>
</dbReference>
<dbReference type="SUPFAM" id="SSF53098">
    <property type="entry name" value="Ribonuclease H-like"/>
    <property type="match status" value="1"/>
</dbReference>
<evidence type="ECO:0000256" key="4">
    <source>
        <dbReference type="ARBA" id="ARBA00022801"/>
    </source>
</evidence>
<dbReference type="PANTHER" id="PTHR33317:SF4">
    <property type="entry name" value="POLYNUCLEOTIDYL TRANSFERASE, RIBONUCLEASE H-LIKE SUPERFAMILY PROTEIN"/>
    <property type="match status" value="1"/>
</dbReference>
<dbReference type="CDD" id="cd16964">
    <property type="entry name" value="YqgF"/>
    <property type="match status" value="1"/>
</dbReference>
<dbReference type="InterPro" id="IPR006641">
    <property type="entry name" value="YqgF/RNaseH-like_dom"/>
</dbReference>
<keyword evidence="2 5" id="KW-0690">Ribosome biogenesis</keyword>
<accession>A0ABZ3FF96</accession>
<comment type="subcellular location">
    <subcellularLocation>
        <location evidence="5">Cytoplasm</location>
    </subcellularLocation>
</comment>
<dbReference type="RefSeq" id="WP_234875515.1">
    <property type="nucleotide sequence ID" value="NZ_CP154622.1"/>
</dbReference>
<keyword evidence="1 5" id="KW-0963">Cytoplasm</keyword>
<keyword evidence="3 5" id="KW-0540">Nuclease</keyword>
<evidence type="ECO:0000256" key="3">
    <source>
        <dbReference type="ARBA" id="ARBA00022722"/>
    </source>
</evidence>
<dbReference type="Pfam" id="PF03652">
    <property type="entry name" value="RuvX"/>
    <property type="match status" value="1"/>
</dbReference>
<protein>
    <recommendedName>
        <fullName evidence="5">Putative pre-16S rRNA nuclease</fullName>
        <ecNumber evidence="5">3.1.-.-</ecNumber>
    </recommendedName>
</protein>
<sequence>MLDGRIMGLDIGDKTIGVAVSDLMGLTAQGVTTIKRVGKKKDIEEIKKIISEKQVNKIVSGLPKNMNGTVGPQGEKVQKFCELIKQETNLPIEFWDERLSTVAAERSLIEGNVRRENRKKVIDMLAAVIILQGYLDLQRNFQ</sequence>
<dbReference type="SMART" id="SM00732">
    <property type="entry name" value="YqgFc"/>
    <property type="match status" value="1"/>
</dbReference>
<evidence type="ECO:0000313" key="7">
    <source>
        <dbReference type="EMBL" id="XAM42477.1"/>
    </source>
</evidence>
<dbReference type="EMBL" id="CP154622">
    <property type="protein sequence ID" value="XAM42477.1"/>
    <property type="molecule type" value="Genomic_DNA"/>
</dbReference>
<keyword evidence="8" id="KW-1185">Reference proteome</keyword>
<evidence type="ECO:0000256" key="5">
    <source>
        <dbReference type="HAMAP-Rule" id="MF_00651"/>
    </source>
</evidence>
<dbReference type="InterPro" id="IPR012337">
    <property type="entry name" value="RNaseH-like_sf"/>
</dbReference>
<evidence type="ECO:0000313" key="8">
    <source>
        <dbReference type="Proteomes" id="UP001477947"/>
    </source>
</evidence>
<proteinExistence type="inferred from homology"/>
<name>A0ABZ3FF96_9FIRM</name>
<evidence type="ECO:0000259" key="6">
    <source>
        <dbReference type="SMART" id="SM00732"/>
    </source>
</evidence>
<dbReference type="InterPro" id="IPR037027">
    <property type="entry name" value="YqgF/RNaseH-like_dom_sf"/>
</dbReference>
<gene>
    <name evidence="7" type="primary">yrrK</name>
    <name evidence="7" type="ORF">TPELB_27900</name>
</gene>
<dbReference type="PANTHER" id="PTHR33317">
    <property type="entry name" value="POLYNUCLEOTIDYL TRANSFERASE, RIBONUCLEASE H-LIKE SUPERFAMILY PROTEIN"/>
    <property type="match status" value="1"/>
</dbReference>
<evidence type="ECO:0000256" key="1">
    <source>
        <dbReference type="ARBA" id="ARBA00022490"/>
    </source>
</evidence>
<reference evidence="7 8" key="1">
    <citation type="submission" date="2024-04" db="EMBL/GenBank/DDBJ databases">
        <title>Isolation and characterization of novel acetogenic strains of the genera Terrisporobacter and Acetoanaerobium.</title>
        <authorList>
            <person name="Boeer T."/>
            <person name="Schueler M.A."/>
            <person name="Lueschen A."/>
            <person name="Eysell L."/>
            <person name="Droege J."/>
            <person name="Heinemann M."/>
            <person name="Engelhardt L."/>
            <person name="Basen M."/>
            <person name="Daniel R."/>
        </authorList>
    </citation>
    <scope>NUCLEOTIDE SEQUENCE [LARGE SCALE GENOMIC DNA]</scope>
    <source>
        <strain evidence="7 8">ELB</strain>
    </source>
</reference>
<dbReference type="Gene3D" id="3.30.420.140">
    <property type="entry name" value="YqgF/RNase H-like domain"/>
    <property type="match status" value="1"/>
</dbReference>
<dbReference type="EC" id="3.1.-.-" evidence="5"/>
<evidence type="ECO:0000256" key="2">
    <source>
        <dbReference type="ARBA" id="ARBA00022517"/>
    </source>
</evidence>
<dbReference type="GO" id="GO:0016787">
    <property type="term" value="F:hydrolase activity"/>
    <property type="evidence" value="ECO:0007669"/>
    <property type="project" value="UniProtKB-KW"/>
</dbReference>
<keyword evidence="4 5" id="KW-0378">Hydrolase</keyword>
<feature type="domain" description="YqgF/RNase H-like" evidence="6">
    <location>
        <begin position="4"/>
        <end position="104"/>
    </location>
</feature>
<comment type="similarity">
    <text evidence="5">Belongs to the YqgF HJR family.</text>
</comment>
<dbReference type="HAMAP" id="MF_00651">
    <property type="entry name" value="Nuclease_YqgF"/>
    <property type="match status" value="1"/>
</dbReference>
<dbReference type="InterPro" id="IPR005227">
    <property type="entry name" value="YqgF"/>
</dbReference>
<dbReference type="Proteomes" id="UP001477947">
    <property type="component" value="Chromosome"/>
</dbReference>
<organism evidence="7 8">
    <name type="scientific">Terrisporobacter petrolearius</name>
    <dbReference type="NCBI Taxonomy" id="1460447"/>
    <lineage>
        <taxon>Bacteria</taxon>
        <taxon>Bacillati</taxon>
        <taxon>Bacillota</taxon>
        <taxon>Clostridia</taxon>
        <taxon>Peptostreptococcales</taxon>
        <taxon>Peptostreptococcaceae</taxon>
        <taxon>Terrisporobacter</taxon>
    </lineage>
</organism>
<comment type="function">
    <text evidence="5">Could be a nuclease involved in processing of the 5'-end of pre-16S rRNA.</text>
</comment>